<name>A0A543IQ94_9ACTN</name>
<dbReference type="SUPFAM" id="SSF48452">
    <property type="entry name" value="TPR-like"/>
    <property type="match status" value="3"/>
</dbReference>
<dbReference type="PANTHER" id="PTHR35807">
    <property type="entry name" value="TRANSCRIPTIONAL REGULATOR REDD-RELATED"/>
    <property type="match status" value="1"/>
</dbReference>
<organism evidence="8 9">
    <name type="scientific">Thermopolyspora flexuosa</name>
    <dbReference type="NCBI Taxonomy" id="103836"/>
    <lineage>
        <taxon>Bacteria</taxon>
        <taxon>Bacillati</taxon>
        <taxon>Actinomycetota</taxon>
        <taxon>Actinomycetes</taxon>
        <taxon>Streptosporangiales</taxon>
        <taxon>Streptosporangiaceae</taxon>
        <taxon>Thermopolyspora</taxon>
    </lineage>
</organism>
<evidence type="ECO:0000256" key="4">
    <source>
        <dbReference type="ARBA" id="ARBA00023163"/>
    </source>
</evidence>
<dbReference type="GO" id="GO:0000160">
    <property type="term" value="P:phosphorelay signal transduction system"/>
    <property type="evidence" value="ECO:0007669"/>
    <property type="project" value="InterPro"/>
</dbReference>
<evidence type="ECO:0000313" key="9">
    <source>
        <dbReference type="Proteomes" id="UP000319213"/>
    </source>
</evidence>
<dbReference type="PROSITE" id="PS51755">
    <property type="entry name" value="OMPR_PHOB"/>
    <property type="match status" value="1"/>
</dbReference>
<proteinExistence type="inferred from homology"/>
<dbReference type="InterPro" id="IPR041664">
    <property type="entry name" value="AAA_16"/>
</dbReference>
<dbReference type="Pfam" id="PF03704">
    <property type="entry name" value="BTAD"/>
    <property type="match status" value="1"/>
</dbReference>
<evidence type="ECO:0000256" key="3">
    <source>
        <dbReference type="ARBA" id="ARBA00023125"/>
    </source>
</evidence>
<dbReference type="InterPro" id="IPR036388">
    <property type="entry name" value="WH-like_DNA-bd_sf"/>
</dbReference>
<evidence type="ECO:0000313" key="8">
    <source>
        <dbReference type="EMBL" id="TQM72746.1"/>
    </source>
</evidence>
<dbReference type="SUPFAM" id="SSF46894">
    <property type="entry name" value="C-terminal effector domain of the bipartite response regulators"/>
    <property type="match status" value="1"/>
</dbReference>
<dbReference type="InterPro" id="IPR051677">
    <property type="entry name" value="AfsR-DnrI-RedD_regulator"/>
</dbReference>
<evidence type="ECO:0000256" key="6">
    <source>
        <dbReference type="PROSITE-ProRule" id="PRU01091"/>
    </source>
</evidence>
<dbReference type="SMART" id="SM00862">
    <property type="entry name" value="Trans_reg_C"/>
    <property type="match status" value="1"/>
</dbReference>
<dbReference type="Pfam" id="PF00486">
    <property type="entry name" value="Trans_reg_C"/>
    <property type="match status" value="1"/>
</dbReference>
<comment type="caution">
    <text evidence="8">The sequence shown here is derived from an EMBL/GenBank/DDBJ whole genome shotgun (WGS) entry which is preliminary data.</text>
</comment>
<dbReference type="Pfam" id="PF13191">
    <property type="entry name" value="AAA_16"/>
    <property type="match status" value="1"/>
</dbReference>
<gene>
    <name evidence="8" type="ORF">FHX40_4902</name>
</gene>
<dbReference type="GO" id="GO:0043531">
    <property type="term" value="F:ADP binding"/>
    <property type="evidence" value="ECO:0007669"/>
    <property type="project" value="InterPro"/>
</dbReference>
<dbReference type="OrthoDB" id="5521887at2"/>
<evidence type="ECO:0000259" key="7">
    <source>
        <dbReference type="PROSITE" id="PS51755"/>
    </source>
</evidence>
<dbReference type="SUPFAM" id="SSF52540">
    <property type="entry name" value="P-loop containing nucleoside triphosphate hydrolases"/>
    <property type="match status" value="1"/>
</dbReference>
<dbReference type="Gene3D" id="1.25.40.10">
    <property type="entry name" value="Tetratricopeptide repeat domain"/>
    <property type="match status" value="3"/>
</dbReference>
<dbReference type="InterPro" id="IPR003593">
    <property type="entry name" value="AAA+_ATPase"/>
</dbReference>
<comment type="similarity">
    <text evidence="1">Belongs to the AfsR/DnrI/RedD regulatory family.</text>
</comment>
<keyword evidence="3 6" id="KW-0238">DNA-binding</keyword>
<dbReference type="PANTHER" id="PTHR35807:SF1">
    <property type="entry name" value="TRANSCRIPTIONAL REGULATOR REDD"/>
    <property type="match status" value="1"/>
</dbReference>
<dbReference type="Pfam" id="PF13424">
    <property type="entry name" value="TPR_12"/>
    <property type="match status" value="2"/>
</dbReference>
<dbReference type="InterPro" id="IPR011990">
    <property type="entry name" value="TPR-like_helical_dom_sf"/>
</dbReference>
<dbReference type="InterPro" id="IPR016032">
    <property type="entry name" value="Sig_transdc_resp-reg_C-effctor"/>
</dbReference>
<dbReference type="SMART" id="SM00028">
    <property type="entry name" value="TPR"/>
    <property type="match status" value="8"/>
</dbReference>
<keyword evidence="4" id="KW-0804">Transcription</keyword>
<dbReference type="RefSeq" id="WP_142262272.1">
    <property type="nucleotide sequence ID" value="NZ_BMPV01000002.1"/>
</dbReference>
<dbReference type="EMBL" id="VFPQ01000002">
    <property type="protein sequence ID" value="TQM72746.1"/>
    <property type="molecule type" value="Genomic_DNA"/>
</dbReference>
<dbReference type="PRINTS" id="PR00364">
    <property type="entry name" value="DISEASERSIST"/>
</dbReference>
<dbReference type="InterPro" id="IPR027417">
    <property type="entry name" value="P-loop_NTPase"/>
</dbReference>
<feature type="DNA-binding region" description="OmpR/PhoB-type" evidence="6">
    <location>
        <begin position="1"/>
        <end position="100"/>
    </location>
</feature>
<dbReference type="SMART" id="SM00382">
    <property type="entry name" value="AAA"/>
    <property type="match status" value="1"/>
</dbReference>
<feature type="repeat" description="TPR" evidence="5">
    <location>
        <begin position="896"/>
        <end position="929"/>
    </location>
</feature>
<protein>
    <submittedName>
        <fullName evidence="8">DNA-binding SARP family transcriptional activator</fullName>
    </submittedName>
</protein>
<dbReference type="GO" id="GO:0003677">
    <property type="term" value="F:DNA binding"/>
    <property type="evidence" value="ECO:0007669"/>
    <property type="project" value="UniProtKB-UniRule"/>
</dbReference>
<accession>A0A543IQ94</accession>
<sequence length="1033" mass="116940">MSGVLFRLLARGPGLWLEAGGRGEKAGTPKEQSLLAILLLSPNKAVSVDKISDHVWDESPCRASRETIERYVTKIRGRLRGLFGDRVKIIGKQGTYRLETAPETIDVHLFDLRRREAIAAERQGCLERAIKLYREAEGLFDGEPLSGFTSAWAREVRQDLEEKFFQVRKRRTALQVRLGRYDEVLDELADLVEQRPDDHVLVGNLMTALAATGRRADALKAYRRHRDHLVETQGIEPDRSLRELQRRILQGDGDVTGAGRRKVPGPCRLPADIPHFVGRKAELEQVGIVLADRPGGGVVVIEGMPGVGKTALAVHAAHRLAADYPDAQLYLDLKAHDRTSPPLTPRVAITRLLAMLGDTQARPSLSLDELSARWRARMADSRALLVLDDAAGLEQVRPLLPADPEHWDGLVIVTTRDRVEPRGVRRIPLGTLAADEVAEMWHHLTGERLDPALRRRLWSGCAGLPLAVEALARRGGVPGGDPHRPIREVCEAVERSYRRLTPERQRAFRRLGLLPGDDTAMDVATQVIDPTAQDPRAEIAALARSHLVDLAGEGATERVRLHPLIRAAAAELARNTETTGDIRALGSRVLRHYLRTAEADDGALFPHRWRMISLSDRERFTRPTVADAFAWFEAEWRTILSLAKYAAEHEWQAECADLMHLVAEYLDFRGRHAEAAEGHERAVRACRDIGDRLGRARALLDLAFARFRTANCEEAVNHLWAAQRIFSAERRPREIGRCLELHGLVRWSQEEHRRALALFEDAEEYYRKAGDRKGVADTLRHKGMAKWSTGRYPDAERLFDEALGIYRELGDRIGEMKALTGKGHVAQHMARHRDADRLFRESSAIYRELTGEENHAILDHNQGDLHKYKRRYETALECYERALCSYRSAGNRRYEAEVLNAIGEACLGLGRTNEALEHFKRAQRLAEEISCRSQLARALVGLADIDRELGRHEDATRLYMDAHNLARTIDDLRQLALIIDRLAHVRLDEDHRDEARWLWWEARYLYRQIGLHAFAEEIDLKLKMLGDRAFDDK</sequence>
<dbReference type="InterPro" id="IPR005158">
    <property type="entry name" value="BTAD"/>
</dbReference>
<dbReference type="Gene3D" id="3.40.50.300">
    <property type="entry name" value="P-loop containing nucleotide triphosphate hydrolases"/>
    <property type="match status" value="1"/>
</dbReference>
<evidence type="ECO:0000256" key="1">
    <source>
        <dbReference type="ARBA" id="ARBA00005820"/>
    </source>
</evidence>
<dbReference type="InterPro" id="IPR001867">
    <property type="entry name" value="OmpR/PhoB-type_DNA-bd"/>
</dbReference>
<dbReference type="SMART" id="SM01043">
    <property type="entry name" value="BTAD"/>
    <property type="match status" value="1"/>
</dbReference>
<dbReference type="InterPro" id="IPR019734">
    <property type="entry name" value="TPR_rpt"/>
</dbReference>
<dbReference type="Gene3D" id="1.10.10.10">
    <property type="entry name" value="Winged helix-like DNA-binding domain superfamily/Winged helix DNA-binding domain"/>
    <property type="match status" value="1"/>
</dbReference>
<dbReference type="CDD" id="cd15831">
    <property type="entry name" value="BTAD"/>
    <property type="match status" value="1"/>
</dbReference>
<dbReference type="GO" id="GO:0006355">
    <property type="term" value="P:regulation of DNA-templated transcription"/>
    <property type="evidence" value="ECO:0007669"/>
    <property type="project" value="InterPro"/>
</dbReference>
<keyword evidence="2" id="KW-0805">Transcription regulation</keyword>
<feature type="domain" description="OmpR/PhoB-type" evidence="7">
    <location>
        <begin position="1"/>
        <end position="100"/>
    </location>
</feature>
<evidence type="ECO:0000256" key="5">
    <source>
        <dbReference type="PROSITE-ProRule" id="PRU00339"/>
    </source>
</evidence>
<dbReference type="AlphaFoldDB" id="A0A543IQ94"/>
<keyword evidence="9" id="KW-1185">Reference proteome</keyword>
<keyword evidence="5" id="KW-0802">TPR repeat</keyword>
<dbReference type="PROSITE" id="PS50005">
    <property type="entry name" value="TPR"/>
    <property type="match status" value="1"/>
</dbReference>
<evidence type="ECO:0000256" key="2">
    <source>
        <dbReference type="ARBA" id="ARBA00023015"/>
    </source>
</evidence>
<dbReference type="Proteomes" id="UP000319213">
    <property type="component" value="Unassembled WGS sequence"/>
</dbReference>
<reference evidence="8 9" key="1">
    <citation type="submission" date="2019-06" db="EMBL/GenBank/DDBJ databases">
        <title>Sequencing the genomes of 1000 actinobacteria strains.</title>
        <authorList>
            <person name="Klenk H.-P."/>
        </authorList>
    </citation>
    <scope>NUCLEOTIDE SEQUENCE [LARGE SCALE GENOMIC DNA]</scope>
    <source>
        <strain evidence="8 9">DSM 43186</strain>
    </source>
</reference>